<accession>A0A814GTA5</accession>
<protein>
    <recommendedName>
        <fullName evidence="1">DUF4166 domain-containing protein</fullName>
    </recommendedName>
</protein>
<evidence type="ECO:0000313" key="4">
    <source>
        <dbReference type="EMBL" id="CAF3772512.1"/>
    </source>
</evidence>
<evidence type="ECO:0000313" key="3">
    <source>
        <dbReference type="EMBL" id="CAF1373034.1"/>
    </source>
</evidence>
<dbReference type="PANTHER" id="PTHR43796:SF2">
    <property type="entry name" value="CARBOXYNORSPERMIDINE SYNTHASE"/>
    <property type="match status" value="1"/>
</dbReference>
<sequence>MKCQRLVLTNYQRLFRRTFLSNVNTNNVTINNNPGLYGYMLGSEFKAQPKLLQLFHSVQAETSSSIVHFCSGSIVCHRGSGLLAKLISRLGGAPPPMKKGSVYVEIQQSIDGQEEIWTRTFVDDNDKNNKKTAFRFQTIQYLKDDHLIEIIGNSLSPIKMQFVFKIQAVYNNSKTNECIGFDHILKSVHLSFGNSRRFLIKLPKVLQPLAHGETRIDLSDSKSWNLKVELFAPNLKIFSWFMNDKRRFIGGYEGHINRFSKSQIQQLYHLQQQSQQDHPIMILGGFGLFGARIASALLAENYRVIVVSRKNHPVVYLKILQQAQKHSKDKNNNKNNLQILLFDVNQLNELSLNIERSKSKIVINCCGPFQSKTAREYRIAHICLQNLVHYIDLADSREFIINFTKQTNMNAHAKEAQICMVTGASTVPGLSTTVIAELNEKYFHSIDTIEIGISPGNETSRSLATIQSILSGVGKPLKFLNLTVYGWQSLKQAKDQFHVKLNNNHRRFLSAVDVPDLDLLPLLYPTIKSVEFRAGLELDILHLGLWLCSWFVRAGLIQDLSYYSKLMKYISELSIFTKFGSDRGGMFVQIRGTDINTKRDIQVIWQIYAGSGDGPQIPATAAVILVDKILTRKNNQTDSTLKSGAYACVNLFTIEEYMSKLRSYDIEANVRIDMI</sequence>
<evidence type="ECO:0000313" key="2">
    <source>
        <dbReference type="EMBL" id="CAF1001061.1"/>
    </source>
</evidence>
<reference evidence="2" key="1">
    <citation type="submission" date="2021-02" db="EMBL/GenBank/DDBJ databases">
        <authorList>
            <person name="Nowell W R."/>
        </authorList>
    </citation>
    <scope>NUCLEOTIDE SEQUENCE</scope>
</reference>
<dbReference type="AlphaFoldDB" id="A0A814GTA5"/>
<evidence type="ECO:0000313" key="6">
    <source>
        <dbReference type="Proteomes" id="UP000663829"/>
    </source>
</evidence>
<comment type="caution">
    <text evidence="2">The sequence shown here is derived from an EMBL/GenBank/DDBJ whole genome shotgun (WGS) entry which is preliminary data.</text>
</comment>
<feature type="domain" description="DUF4166" evidence="1">
    <location>
        <begin position="51"/>
        <end position="235"/>
    </location>
</feature>
<dbReference type="Gene3D" id="3.40.50.720">
    <property type="entry name" value="NAD(P)-binding Rossmann-like Domain"/>
    <property type="match status" value="1"/>
</dbReference>
<evidence type="ECO:0000313" key="5">
    <source>
        <dbReference type="EMBL" id="CAF4181927.1"/>
    </source>
</evidence>
<dbReference type="OrthoDB" id="10268090at2759"/>
<proteinExistence type="predicted"/>
<dbReference type="Pfam" id="PF13761">
    <property type="entry name" value="DUF4166"/>
    <property type="match status" value="1"/>
</dbReference>
<evidence type="ECO:0000259" key="1">
    <source>
        <dbReference type="Pfam" id="PF13761"/>
    </source>
</evidence>
<dbReference type="Proteomes" id="UP000681722">
    <property type="component" value="Unassembled WGS sequence"/>
</dbReference>
<dbReference type="InterPro" id="IPR036291">
    <property type="entry name" value="NAD(P)-bd_dom_sf"/>
</dbReference>
<dbReference type="Proteomes" id="UP000677228">
    <property type="component" value="Unassembled WGS sequence"/>
</dbReference>
<dbReference type="InterPro" id="IPR025311">
    <property type="entry name" value="DUF4166"/>
</dbReference>
<dbReference type="EMBL" id="CAJNOQ010003212">
    <property type="protein sequence ID" value="CAF1001061.1"/>
    <property type="molecule type" value="Genomic_DNA"/>
</dbReference>
<gene>
    <name evidence="2" type="ORF">GPM918_LOCUS13760</name>
    <name evidence="3" type="ORF">OVA965_LOCUS31760</name>
    <name evidence="4" type="ORF">SRO942_LOCUS13760</name>
    <name evidence="5" type="ORF">TMI583_LOCUS32596</name>
</gene>
<organism evidence="2 6">
    <name type="scientific">Didymodactylos carnosus</name>
    <dbReference type="NCBI Taxonomy" id="1234261"/>
    <lineage>
        <taxon>Eukaryota</taxon>
        <taxon>Metazoa</taxon>
        <taxon>Spiralia</taxon>
        <taxon>Gnathifera</taxon>
        <taxon>Rotifera</taxon>
        <taxon>Eurotatoria</taxon>
        <taxon>Bdelloidea</taxon>
        <taxon>Philodinida</taxon>
        <taxon>Philodinidae</taxon>
        <taxon>Didymodactylos</taxon>
    </lineage>
</organism>
<dbReference type="Proteomes" id="UP000682733">
    <property type="component" value="Unassembled WGS sequence"/>
</dbReference>
<dbReference type="Proteomes" id="UP000663829">
    <property type="component" value="Unassembled WGS sequence"/>
</dbReference>
<keyword evidence="6" id="KW-1185">Reference proteome</keyword>
<dbReference type="SUPFAM" id="SSF51735">
    <property type="entry name" value="NAD(P)-binding Rossmann-fold domains"/>
    <property type="match status" value="1"/>
</dbReference>
<name>A0A814GTA5_9BILA</name>
<dbReference type="PANTHER" id="PTHR43796">
    <property type="entry name" value="CARBOXYNORSPERMIDINE SYNTHASE"/>
    <property type="match status" value="1"/>
</dbReference>
<dbReference type="EMBL" id="CAJOBA010045823">
    <property type="protein sequence ID" value="CAF4181927.1"/>
    <property type="molecule type" value="Genomic_DNA"/>
</dbReference>
<dbReference type="EMBL" id="CAJOBC010003212">
    <property type="protein sequence ID" value="CAF3772512.1"/>
    <property type="molecule type" value="Genomic_DNA"/>
</dbReference>
<dbReference type="EMBL" id="CAJNOK010024150">
    <property type="protein sequence ID" value="CAF1373034.1"/>
    <property type="molecule type" value="Genomic_DNA"/>
</dbReference>